<organism evidence="1 2">
    <name type="scientific">Savagea faecisuis</name>
    <dbReference type="NCBI Taxonomy" id="1274803"/>
    <lineage>
        <taxon>Bacteria</taxon>
        <taxon>Bacillati</taxon>
        <taxon>Bacillota</taxon>
        <taxon>Bacilli</taxon>
        <taxon>Bacillales</taxon>
        <taxon>Caryophanaceae</taxon>
        <taxon>Savagea</taxon>
    </lineage>
</organism>
<dbReference type="Proteomes" id="UP001596976">
    <property type="component" value="Unassembled WGS sequence"/>
</dbReference>
<keyword evidence="2" id="KW-1185">Reference proteome</keyword>
<dbReference type="EMBL" id="JBHTJF010000043">
    <property type="protein sequence ID" value="MFD0944655.1"/>
    <property type="molecule type" value="Genomic_DNA"/>
</dbReference>
<accession>A0ABW3H2V9</accession>
<protein>
    <submittedName>
        <fullName evidence="1">Uncharacterized protein</fullName>
    </submittedName>
</protein>
<evidence type="ECO:0000313" key="2">
    <source>
        <dbReference type="Proteomes" id="UP001596976"/>
    </source>
</evidence>
<proteinExistence type="predicted"/>
<evidence type="ECO:0000313" key="1">
    <source>
        <dbReference type="EMBL" id="MFD0944655.1"/>
    </source>
</evidence>
<dbReference type="RefSeq" id="WP_381014366.1">
    <property type="nucleotide sequence ID" value="NZ_JBHTJF010000043.1"/>
</dbReference>
<reference evidence="2" key="1">
    <citation type="journal article" date="2019" name="Int. J. Syst. Evol. Microbiol.">
        <title>The Global Catalogue of Microorganisms (GCM) 10K type strain sequencing project: providing services to taxonomists for standard genome sequencing and annotation.</title>
        <authorList>
            <consortium name="The Broad Institute Genomics Platform"/>
            <consortium name="The Broad Institute Genome Sequencing Center for Infectious Disease"/>
            <person name="Wu L."/>
            <person name="Ma J."/>
        </authorList>
    </citation>
    <scope>NUCLEOTIDE SEQUENCE [LARGE SCALE GENOMIC DNA]</scope>
    <source>
        <strain evidence="2">CCUG 63563</strain>
    </source>
</reference>
<gene>
    <name evidence="1" type="ORF">ACFQ0V_12970</name>
</gene>
<comment type="caution">
    <text evidence="1">The sequence shown here is derived from an EMBL/GenBank/DDBJ whole genome shotgun (WGS) entry which is preliminary data.</text>
</comment>
<name>A0ABW3H2V9_9BACL</name>
<sequence length="184" mass="21374">MRELSEKDLLLIELGIYIGMRNERAIRDLLPHLNKVNISKEQFAEVAFTLVLSRGIPSWLIAYPFINKIEIVEEVNLKQPTFIEGKAYYLEESATPNVYADWVTVGYEVYAEAIEQYGQLRQEILRTRYVERVIKECMLYALNRIDNFVAGEQLHYANILKLSDKSLDLDSLDRLVNRIKNGSD</sequence>